<dbReference type="AlphaFoldDB" id="A0AAD2CWA3"/>
<evidence type="ECO:0000256" key="3">
    <source>
        <dbReference type="ARBA" id="ARBA00022723"/>
    </source>
</evidence>
<keyword evidence="3" id="KW-0479">Metal-binding</keyword>
<dbReference type="Gene3D" id="1.20.120.1750">
    <property type="match status" value="1"/>
</dbReference>
<evidence type="ECO:0000256" key="4">
    <source>
        <dbReference type="ARBA" id="ARBA00022737"/>
    </source>
</evidence>
<keyword evidence="2" id="KW-0808">Transferase</keyword>
<dbReference type="GO" id="GO:0008270">
    <property type="term" value="F:zinc ion binding"/>
    <property type="evidence" value="ECO:0007669"/>
    <property type="project" value="UniProtKB-KW"/>
</dbReference>
<name>A0AAD2CWA3_EUPCR</name>
<dbReference type="GO" id="GO:0043130">
    <property type="term" value="F:ubiquitin binding"/>
    <property type="evidence" value="ECO:0007669"/>
    <property type="project" value="TreeGrafter"/>
</dbReference>
<evidence type="ECO:0000256" key="7">
    <source>
        <dbReference type="ARBA" id="ARBA00022833"/>
    </source>
</evidence>
<dbReference type="CDD" id="cd20336">
    <property type="entry name" value="Rcat_RBR"/>
    <property type="match status" value="1"/>
</dbReference>
<protein>
    <recommendedName>
        <fullName evidence="8">RING-type domain-containing protein</fullName>
    </recommendedName>
</protein>
<dbReference type="PROSITE" id="PS51873">
    <property type="entry name" value="TRIAD"/>
    <property type="match status" value="1"/>
</dbReference>
<feature type="domain" description="RING-type" evidence="8">
    <location>
        <begin position="8"/>
        <end position="230"/>
    </location>
</feature>
<proteinExistence type="predicted"/>
<dbReference type="Pfam" id="PF26200">
    <property type="entry name" value="Rcat_RNF216"/>
    <property type="match status" value="1"/>
</dbReference>
<keyword evidence="7" id="KW-0862">Zinc</keyword>
<keyword evidence="4" id="KW-0677">Repeat</keyword>
<evidence type="ECO:0000259" key="8">
    <source>
        <dbReference type="PROSITE" id="PS51873"/>
    </source>
</evidence>
<dbReference type="InterPro" id="IPR051628">
    <property type="entry name" value="LUBAC_E3_Ligases"/>
</dbReference>
<dbReference type="GO" id="GO:0043161">
    <property type="term" value="P:proteasome-mediated ubiquitin-dependent protein catabolic process"/>
    <property type="evidence" value="ECO:0007669"/>
    <property type="project" value="TreeGrafter"/>
</dbReference>
<reference evidence="9" key="1">
    <citation type="submission" date="2023-07" db="EMBL/GenBank/DDBJ databases">
        <authorList>
            <consortium name="AG Swart"/>
            <person name="Singh M."/>
            <person name="Singh A."/>
            <person name="Seah K."/>
            <person name="Emmerich C."/>
        </authorList>
    </citation>
    <scope>NUCLEOTIDE SEQUENCE</scope>
    <source>
        <strain evidence="9">DP1</strain>
    </source>
</reference>
<sequence length="314" mass="35908">METIDSNKVADCMVCGGTFKGSEMGILCSKGHCLCIECGKRFIGSLIGNSEEMCPARCSSCKVMLDYGQVEALLEGDQHQEYSLQCTKALIDKRDSEVICCPYCNYFEVWPLSSEDITFVCSNEECGKVSCTACFCEFEFADDLSDEDEPVSHEKCYNLKKIKRDWEQTINKGSQRFCPKCGYGGIKNDACTHMTCVQCKSDWCYICGTSSDKCDKSNPNGNLYRHNDDWETNSKRCPMYLNYIGQVDKRWSTKNDREAKEFLHKLLVSKAICCFESKYSKEELNEFYEAYPEITEDEYDIKGARSMDLRLIIR</sequence>
<keyword evidence="10" id="KW-1185">Reference proteome</keyword>
<dbReference type="EMBL" id="CAMPGE010014076">
    <property type="protein sequence ID" value="CAI2372772.1"/>
    <property type="molecule type" value="Genomic_DNA"/>
</dbReference>
<dbReference type="Proteomes" id="UP001295684">
    <property type="component" value="Unassembled WGS sequence"/>
</dbReference>
<evidence type="ECO:0000256" key="1">
    <source>
        <dbReference type="ARBA" id="ARBA00004906"/>
    </source>
</evidence>
<dbReference type="GO" id="GO:0097039">
    <property type="term" value="P:protein linear polyubiquitination"/>
    <property type="evidence" value="ECO:0007669"/>
    <property type="project" value="TreeGrafter"/>
</dbReference>
<dbReference type="SUPFAM" id="SSF57850">
    <property type="entry name" value="RING/U-box"/>
    <property type="match status" value="1"/>
</dbReference>
<evidence type="ECO:0000256" key="6">
    <source>
        <dbReference type="ARBA" id="ARBA00022786"/>
    </source>
</evidence>
<accession>A0AAD2CWA3</accession>
<keyword evidence="5" id="KW-0863">Zinc-finger</keyword>
<evidence type="ECO:0000313" key="10">
    <source>
        <dbReference type="Proteomes" id="UP001295684"/>
    </source>
</evidence>
<dbReference type="PANTHER" id="PTHR22770">
    <property type="entry name" value="UBIQUITIN CONJUGATING ENZYME 7 INTERACTING PROTEIN-RELATED"/>
    <property type="match status" value="1"/>
</dbReference>
<organism evidence="9 10">
    <name type="scientific">Euplotes crassus</name>
    <dbReference type="NCBI Taxonomy" id="5936"/>
    <lineage>
        <taxon>Eukaryota</taxon>
        <taxon>Sar</taxon>
        <taxon>Alveolata</taxon>
        <taxon>Ciliophora</taxon>
        <taxon>Intramacronucleata</taxon>
        <taxon>Spirotrichea</taxon>
        <taxon>Hypotrichia</taxon>
        <taxon>Euplotida</taxon>
        <taxon>Euplotidae</taxon>
        <taxon>Moneuplotes</taxon>
    </lineage>
</organism>
<comment type="caution">
    <text evidence="9">The sequence shown here is derived from an EMBL/GenBank/DDBJ whole genome shotgun (WGS) entry which is preliminary data.</text>
</comment>
<evidence type="ECO:0000256" key="2">
    <source>
        <dbReference type="ARBA" id="ARBA00022679"/>
    </source>
</evidence>
<comment type="pathway">
    <text evidence="1">Protein modification; protein ubiquitination.</text>
</comment>
<keyword evidence="6" id="KW-0833">Ubl conjugation pathway</keyword>
<dbReference type="GO" id="GO:0004842">
    <property type="term" value="F:ubiquitin-protein transferase activity"/>
    <property type="evidence" value="ECO:0007669"/>
    <property type="project" value="TreeGrafter"/>
</dbReference>
<evidence type="ECO:0000313" key="9">
    <source>
        <dbReference type="EMBL" id="CAI2372772.1"/>
    </source>
</evidence>
<evidence type="ECO:0000256" key="5">
    <source>
        <dbReference type="ARBA" id="ARBA00022771"/>
    </source>
</evidence>
<dbReference type="PANTHER" id="PTHR22770:SF13">
    <property type="entry name" value="RING-TYPE DOMAIN-CONTAINING PROTEIN"/>
    <property type="match status" value="1"/>
</dbReference>
<dbReference type="InterPro" id="IPR044066">
    <property type="entry name" value="TRIAD_supradom"/>
</dbReference>
<gene>
    <name evidence="9" type="ORF">ECRASSUSDP1_LOCUS14105</name>
</gene>
<dbReference type="GO" id="GO:0000151">
    <property type="term" value="C:ubiquitin ligase complex"/>
    <property type="evidence" value="ECO:0007669"/>
    <property type="project" value="TreeGrafter"/>
</dbReference>